<protein>
    <submittedName>
        <fullName evidence="2">Uncharacterized protein</fullName>
    </submittedName>
</protein>
<evidence type="ECO:0000256" key="1">
    <source>
        <dbReference type="SAM" id="MobiDB-lite"/>
    </source>
</evidence>
<dbReference type="AlphaFoldDB" id="A0A935IN47"/>
<dbReference type="EMBL" id="JADJIB010000019">
    <property type="protein sequence ID" value="MBK7274937.1"/>
    <property type="molecule type" value="Genomic_DNA"/>
</dbReference>
<comment type="caution">
    <text evidence="2">The sequence shown here is derived from an EMBL/GenBank/DDBJ whole genome shotgun (WGS) entry which is preliminary data.</text>
</comment>
<evidence type="ECO:0000313" key="2">
    <source>
        <dbReference type="EMBL" id="MBK7274937.1"/>
    </source>
</evidence>
<feature type="compositionally biased region" description="Basic residues" evidence="1">
    <location>
        <begin position="62"/>
        <end position="73"/>
    </location>
</feature>
<reference evidence="2 3" key="1">
    <citation type="submission" date="2020-10" db="EMBL/GenBank/DDBJ databases">
        <title>Connecting structure to function with the recovery of over 1000 high-quality activated sludge metagenome-assembled genomes encoding full-length rRNA genes using long-read sequencing.</title>
        <authorList>
            <person name="Singleton C.M."/>
            <person name="Petriglieri F."/>
            <person name="Kristensen J.M."/>
            <person name="Kirkegaard R.H."/>
            <person name="Michaelsen T.Y."/>
            <person name="Andersen M.H."/>
            <person name="Karst S.M."/>
            <person name="Dueholm M.S."/>
            <person name="Nielsen P.H."/>
            <person name="Albertsen M."/>
        </authorList>
    </citation>
    <scope>NUCLEOTIDE SEQUENCE [LARGE SCALE GENOMIC DNA]</scope>
    <source>
        <strain evidence="2">Ega_18-Q3-R5-49_MAXAC.001</strain>
    </source>
</reference>
<feature type="region of interest" description="Disordered" evidence="1">
    <location>
        <begin position="44"/>
        <end position="85"/>
    </location>
</feature>
<proteinExistence type="predicted"/>
<feature type="compositionally biased region" description="Low complexity" evidence="1">
    <location>
        <begin position="74"/>
        <end position="85"/>
    </location>
</feature>
<evidence type="ECO:0000313" key="3">
    <source>
        <dbReference type="Proteomes" id="UP000726105"/>
    </source>
</evidence>
<sequence>MSDRVRVKDPDNGAEYTTSADWAARLGLTPLDRPAVDDYGRDIPTKYPVAKDGTAVSAGVSKPKRVRAPRRKPTVAPTAPTQDKE</sequence>
<accession>A0A935IN47</accession>
<organism evidence="2 3">
    <name type="scientific">Candidatus Phosphoribacter hodrii</name>
    <dbReference type="NCBI Taxonomy" id="2953743"/>
    <lineage>
        <taxon>Bacteria</taxon>
        <taxon>Bacillati</taxon>
        <taxon>Actinomycetota</taxon>
        <taxon>Actinomycetes</taxon>
        <taxon>Micrococcales</taxon>
        <taxon>Dermatophilaceae</taxon>
        <taxon>Candidatus Phosphoribacter</taxon>
    </lineage>
</organism>
<name>A0A935IN47_9MICO</name>
<gene>
    <name evidence="2" type="ORF">IPI13_17970</name>
</gene>
<dbReference type="Proteomes" id="UP000726105">
    <property type="component" value="Unassembled WGS sequence"/>
</dbReference>